<organism evidence="2 3">
    <name type="scientific">Blomia tropicalis</name>
    <name type="common">Mite</name>
    <dbReference type="NCBI Taxonomy" id="40697"/>
    <lineage>
        <taxon>Eukaryota</taxon>
        <taxon>Metazoa</taxon>
        <taxon>Ecdysozoa</taxon>
        <taxon>Arthropoda</taxon>
        <taxon>Chelicerata</taxon>
        <taxon>Arachnida</taxon>
        <taxon>Acari</taxon>
        <taxon>Acariformes</taxon>
        <taxon>Sarcoptiformes</taxon>
        <taxon>Astigmata</taxon>
        <taxon>Glycyphagoidea</taxon>
        <taxon>Echimyopodidae</taxon>
        <taxon>Blomia</taxon>
    </lineage>
</organism>
<dbReference type="AlphaFoldDB" id="A0A9Q0RTX5"/>
<evidence type="ECO:0000313" key="3">
    <source>
        <dbReference type="Proteomes" id="UP001142055"/>
    </source>
</evidence>
<protein>
    <submittedName>
        <fullName evidence="2">Uncharacterized protein</fullName>
    </submittedName>
</protein>
<reference evidence="2" key="1">
    <citation type="submission" date="2022-12" db="EMBL/GenBank/DDBJ databases">
        <title>Genome assemblies of Blomia tropicalis.</title>
        <authorList>
            <person name="Cui Y."/>
        </authorList>
    </citation>
    <scope>NUCLEOTIDE SEQUENCE</scope>
    <source>
        <tissue evidence="2">Adult mites</tissue>
    </source>
</reference>
<dbReference type="EMBL" id="JAPWDV010000001">
    <property type="protein sequence ID" value="KAJ6225926.1"/>
    <property type="molecule type" value="Genomic_DNA"/>
</dbReference>
<gene>
    <name evidence="2" type="ORF">RDWZM_004471</name>
</gene>
<comment type="caution">
    <text evidence="2">The sequence shown here is derived from an EMBL/GenBank/DDBJ whole genome shotgun (WGS) entry which is preliminary data.</text>
</comment>
<feature type="non-terminal residue" evidence="2">
    <location>
        <position position="50"/>
    </location>
</feature>
<dbReference type="Proteomes" id="UP001142055">
    <property type="component" value="Chromosome 1"/>
</dbReference>
<accession>A0A9Q0RTX5</accession>
<feature type="region of interest" description="Disordered" evidence="1">
    <location>
        <begin position="1"/>
        <end position="25"/>
    </location>
</feature>
<proteinExistence type="predicted"/>
<evidence type="ECO:0000313" key="2">
    <source>
        <dbReference type="EMBL" id="KAJ6225926.1"/>
    </source>
</evidence>
<keyword evidence="3" id="KW-1185">Reference proteome</keyword>
<evidence type="ECO:0000256" key="1">
    <source>
        <dbReference type="SAM" id="MobiDB-lite"/>
    </source>
</evidence>
<name>A0A9Q0RTX5_BLOTA</name>
<sequence>MALSSSSAIGTGEIGDDSCSSDTEPIINTSLAANITATTTMTTTSSSHGV</sequence>